<keyword evidence="3" id="KW-1185">Reference proteome</keyword>
<feature type="region of interest" description="Disordered" evidence="1">
    <location>
        <begin position="1"/>
        <end position="27"/>
    </location>
</feature>
<name>A0A9P8DE77_9HYPO</name>
<evidence type="ECO:0000256" key="1">
    <source>
        <dbReference type="SAM" id="MobiDB-lite"/>
    </source>
</evidence>
<organism evidence="2 3">
    <name type="scientific">Fusarium musae</name>
    <dbReference type="NCBI Taxonomy" id="1042133"/>
    <lineage>
        <taxon>Eukaryota</taxon>
        <taxon>Fungi</taxon>
        <taxon>Dikarya</taxon>
        <taxon>Ascomycota</taxon>
        <taxon>Pezizomycotina</taxon>
        <taxon>Sordariomycetes</taxon>
        <taxon>Hypocreomycetidae</taxon>
        <taxon>Hypocreales</taxon>
        <taxon>Nectriaceae</taxon>
        <taxon>Fusarium</taxon>
    </lineage>
</organism>
<dbReference type="Proteomes" id="UP000827133">
    <property type="component" value="Unassembled WGS sequence"/>
</dbReference>
<dbReference type="GeneID" id="68316614"/>
<evidence type="ECO:0000313" key="3">
    <source>
        <dbReference type="Proteomes" id="UP000827133"/>
    </source>
</evidence>
<sequence length="174" mass="19676">MKESDVQQSASIPRKAPINSPKLSSGPVGGYPRTEALWSEFLGVSITNFMDPDRNGTKLTLSLSLLSNPVLPEQVFDDYAKDVGLLIRDLDPVVNKGGSLDASGRCMWDQGYLAFKVNQETLEWHVSWMDCNGNSLKREDVQLYDKYNNNHKEAFNAVIENFDRKQNQRIMAYN</sequence>
<dbReference type="AlphaFoldDB" id="A0A9P8DE77"/>
<accession>A0A9P8DE77</accession>
<feature type="compositionally biased region" description="Polar residues" evidence="1">
    <location>
        <begin position="1"/>
        <end position="11"/>
    </location>
</feature>
<reference evidence="2" key="1">
    <citation type="journal article" date="2021" name="Mol. Plant Microbe Interact.">
        <title>Telomere to telomere genome assembly of Fusarium musae F31, causal agent of crown rot disease of banana.</title>
        <authorList>
            <person name="Degradi L."/>
            <person name="Tava V."/>
            <person name="Kunova A."/>
            <person name="Cortesi P."/>
            <person name="Saracchi M."/>
            <person name="Pasquali M."/>
        </authorList>
    </citation>
    <scope>NUCLEOTIDE SEQUENCE</scope>
    <source>
        <strain evidence="2">F31</strain>
    </source>
</reference>
<proteinExistence type="predicted"/>
<dbReference type="KEGG" id="fmu:J7337_008758"/>
<evidence type="ECO:0000313" key="2">
    <source>
        <dbReference type="EMBL" id="KAG9500283.1"/>
    </source>
</evidence>
<gene>
    <name evidence="2" type="ORF">J7337_008758</name>
</gene>
<dbReference type="RefSeq" id="XP_044679283.1">
    <property type="nucleotide sequence ID" value="XM_044826366.1"/>
</dbReference>
<protein>
    <submittedName>
        <fullName evidence="2">Uncharacterized protein</fullName>
    </submittedName>
</protein>
<comment type="caution">
    <text evidence="2">The sequence shown here is derived from an EMBL/GenBank/DDBJ whole genome shotgun (WGS) entry which is preliminary data.</text>
</comment>
<dbReference type="EMBL" id="JAHBCI010000006">
    <property type="protein sequence ID" value="KAG9500283.1"/>
    <property type="molecule type" value="Genomic_DNA"/>
</dbReference>